<keyword evidence="3" id="KW-1185">Reference proteome</keyword>
<evidence type="ECO:0000256" key="1">
    <source>
        <dbReference type="SAM" id="MobiDB-lite"/>
    </source>
</evidence>
<dbReference type="EMBL" id="KN831797">
    <property type="protein sequence ID" value="KIM37462.1"/>
    <property type="molecule type" value="Genomic_DNA"/>
</dbReference>
<proteinExistence type="predicted"/>
<dbReference type="Proteomes" id="UP000053424">
    <property type="component" value="Unassembled WGS sequence"/>
</dbReference>
<feature type="compositionally biased region" description="Acidic residues" evidence="1">
    <location>
        <begin position="145"/>
        <end position="154"/>
    </location>
</feature>
<feature type="region of interest" description="Disordered" evidence="1">
    <location>
        <begin position="1"/>
        <end position="20"/>
    </location>
</feature>
<evidence type="ECO:0000313" key="3">
    <source>
        <dbReference type="Proteomes" id="UP000053424"/>
    </source>
</evidence>
<dbReference type="AlphaFoldDB" id="A0A0C2Y8V0"/>
<gene>
    <name evidence="2" type="ORF">M413DRAFT_13393</name>
</gene>
<organism evidence="2 3">
    <name type="scientific">Hebeloma cylindrosporum</name>
    <dbReference type="NCBI Taxonomy" id="76867"/>
    <lineage>
        <taxon>Eukaryota</taxon>
        <taxon>Fungi</taxon>
        <taxon>Dikarya</taxon>
        <taxon>Basidiomycota</taxon>
        <taxon>Agaricomycotina</taxon>
        <taxon>Agaricomycetes</taxon>
        <taxon>Agaricomycetidae</taxon>
        <taxon>Agaricales</taxon>
        <taxon>Agaricineae</taxon>
        <taxon>Hymenogastraceae</taxon>
        <taxon>Hebeloma</taxon>
    </lineage>
</organism>
<reference evidence="3" key="2">
    <citation type="submission" date="2015-01" db="EMBL/GenBank/DDBJ databases">
        <title>Evolutionary Origins and Diversification of the Mycorrhizal Mutualists.</title>
        <authorList>
            <consortium name="DOE Joint Genome Institute"/>
            <consortium name="Mycorrhizal Genomics Consortium"/>
            <person name="Kohler A."/>
            <person name="Kuo A."/>
            <person name="Nagy L.G."/>
            <person name="Floudas D."/>
            <person name="Copeland A."/>
            <person name="Barry K.W."/>
            <person name="Cichocki N."/>
            <person name="Veneault-Fourrey C."/>
            <person name="LaButti K."/>
            <person name="Lindquist E.A."/>
            <person name="Lipzen A."/>
            <person name="Lundell T."/>
            <person name="Morin E."/>
            <person name="Murat C."/>
            <person name="Riley R."/>
            <person name="Ohm R."/>
            <person name="Sun H."/>
            <person name="Tunlid A."/>
            <person name="Henrissat B."/>
            <person name="Grigoriev I.V."/>
            <person name="Hibbett D.S."/>
            <person name="Martin F."/>
        </authorList>
    </citation>
    <scope>NUCLEOTIDE SEQUENCE [LARGE SCALE GENOMIC DNA]</scope>
    <source>
        <strain evidence="3">h7</strain>
    </source>
</reference>
<evidence type="ECO:0000313" key="2">
    <source>
        <dbReference type="EMBL" id="KIM37462.1"/>
    </source>
</evidence>
<accession>A0A0C2Y8V0</accession>
<feature type="compositionally biased region" description="Polar residues" evidence="1">
    <location>
        <begin position="1"/>
        <end position="10"/>
    </location>
</feature>
<name>A0A0C2Y8V0_HEBCY</name>
<feature type="compositionally biased region" description="Basic and acidic residues" evidence="1">
    <location>
        <begin position="49"/>
        <end position="114"/>
    </location>
</feature>
<feature type="compositionally biased region" description="Basic and acidic residues" evidence="1">
    <location>
        <begin position="132"/>
        <end position="144"/>
    </location>
</feature>
<dbReference type="HOGENOM" id="CLU_891544_0_0_1"/>
<reference evidence="2 3" key="1">
    <citation type="submission" date="2014-04" db="EMBL/GenBank/DDBJ databases">
        <authorList>
            <consortium name="DOE Joint Genome Institute"/>
            <person name="Kuo A."/>
            <person name="Gay G."/>
            <person name="Dore J."/>
            <person name="Kohler A."/>
            <person name="Nagy L.G."/>
            <person name="Floudas D."/>
            <person name="Copeland A."/>
            <person name="Barry K.W."/>
            <person name="Cichocki N."/>
            <person name="Veneault-Fourrey C."/>
            <person name="LaButti K."/>
            <person name="Lindquist E.A."/>
            <person name="Lipzen A."/>
            <person name="Lundell T."/>
            <person name="Morin E."/>
            <person name="Murat C."/>
            <person name="Sun H."/>
            <person name="Tunlid A."/>
            <person name="Henrissat B."/>
            <person name="Grigoriev I.V."/>
            <person name="Hibbett D.S."/>
            <person name="Martin F."/>
            <person name="Nordberg H.P."/>
            <person name="Cantor M.N."/>
            <person name="Hua S.X."/>
        </authorList>
    </citation>
    <scope>NUCLEOTIDE SEQUENCE [LARGE SCALE GENOMIC DNA]</scope>
    <source>
        <strain evidence="3">h7</strain>
    </source>
</reference>
<sequence>MVHSRNTALSAPTPAFAETPKYKLLRMQESAKQAEVPQKLRQAFLNSQKEAKRKKEEHAKKQEEEKKRLEGEKKWEEEKKRLEDEKKWEEEKKRLKAEAKKREEEKKRSDEAKKEAHKGKSKAVVEPEEMEEDKKEEQQVKTEVQEEEEEEEAEASTSHKPATYPQKKSVKMPMMIDDSGKNISGDLVQGPLYPSCMACFRTRKDCQWKRSAKSCKTCVRMKASCTLVFDFEETQKLPAECDIELESLPKRTKLESNLTTAMLGTIETQITTLLKLATLQAKIAAQESKANVEMFEEVKDSLEALHGKINDA</sequence>
<feature type="region of interest" description="Disordered" evidence="1">
    <location>
        <begin position="28"/>
        <end position="167"/>
    </location>
</feature>
<protein>
    <submittedName>
        <fullName evidence="2">Uncharacterized protein</fullName>
    </submittedName>
</protein>